<evidence type="ECO:0000256" key="1">
    <source>
        <dbReference type="SAM" id="MobiDB-lite"/>
    </source>
</evidence>
<sequence length="409" mass="45463">MVKIKELKECWQRLRNRKSGRSGNKSSDGEGRERLPTVQSAPSRKLRHQLSGLLPRLQRQPSPPRPASHEFSTRELAWRLSNNTASLDYTTGDATASESEDGKKRPRSKLSLYTGCSKSAPPSFGRSWSSNDPYHSAAYQAMKQRLREPTTPPPSFPDASVSPFRYINKRDTNVPYQPALTPPQELQSRRESLTTPPPPPTRSKTTPSPPAIFEISPSPPPRRPRTPVPKKEKRRPGLNLGTSLRLYRTNSSTNENPSSPHNSSKGKKQNKSLRQRQKEREKQINRHLATPEGKKYQAKLADYSFPPPTPTKKPPPRRVYVHKSGWEKRVAAATGGLGNYDASDEDSHPETTTAAGAPPPWLPLPRRSSSTISPCSSRPGSLSRWDGNKNNGTTRMDRRGGAAAAGGYY</sequence>
<reference evidence="2" key="2">
    <citation type="submission" date="2023-05" db="EMBL/GenBank/DDBJ databases">
        <authorList>
            <consortium name="Lawrence Berkeley National Laboratory"/>
            <person name="Steindorff A."/>
            <person name="Hensen N."/>
            <person name="Bonometti L."/>
            <person name="Westerberg I."/>
            <person name="Brannstrom I.O."/>
            <person name="Guillou S."/>
            <person name="Cros-Aarteil S."/>
            <person name="Calhoun S."/>
            <person name="Haridas S."/>
            <person name="Kuo A."/>
            <person name="Mondo S."/>
            <person name="Pangilinan J."/>
            <person name="Riley R."/>
            <person name="Labutti K."/>
            <person name="Andreopoulos B."/>
            <person name="Lipzen A."/>
            <person name="Chen C."/>
            <person name="Yanf M."/>
            <person name="Daum C."/>
            <person name="Ng V."/>
            <person name="Clum A."/>
            <person name="Ohm R."/>
            <person name="Martin F."/>
            <person name="Silar P."/>
            <person name="Natvig D."/>
            <person name="Lalanne C."/>
            <person name="Gautier V."/>
            <person name="Ament-Velasquez S.L."/>
            <person name="Kruys A."/>
            <person name="Hutchinson M.I."/>
            <person name="Powell A.J."/>
            <person name="Barry K."/>
            <person name="Miller A.N."/>
            <person name="Grigoriev I.V."/>
            <person name="Debuchy R."/>
            <person name="Gladieux P."/>
            <person name="Thoren M.H."/>
            <person name="Johannesson H."/>
        </authorList>
    </citation>
    <scope>NUCLEOTIDE SEQUENCE</scope>
    <source>
        <strain evidence="2">PSN293</strain>
    </source>
</reference>
<organism evidence="2 3">
    <name type="scientific">Rhypophila decipiens</name>
    <dbReference type="NCBI Taxonomy" id="261697"/>
    <lineage>
        <taxon>Eukaryota</taxon>
        <taxon>Fungi</taxon>
        <taxon>Dikarya</taxon>
        <taxon>Ascomycota</taxon>
        <taxon>Pezizomycotina</taxon>
        <taxon>Sordariomycetes</taxon>
        <taxon>Sordariomycetidae</taxon>
        <taxon>Sordariales</taxon>
        <taxon>Naviculisporaceae</taxon>
        <taxon>Rhypophila</taxon>
    </lineage>
</organism>
<gene>
    <name evidence="2" type="ORF">QBC37DRAFT_464881</name>
</gene>
<feature type="region of interest" description="Disordered" evidence="1">
    <location>
        <begin position="14"/>
        <end position="324"/>
    </location>
</feature>
<dbReference type="EMBL" id="MU858118">
    <property type="protein sequence ID" value="KAK4212896.1"/>
    <property type="molecule type" value="Genomic_DNA"/>
</dbReference>
<dbReference type="Proteomes" id="UP001301769">
    <property type="component" value="Unassembled WGS sequence"/>
</dbReference>
<name>A0AAN6Y7R3_9PEZI</name>
<feature type="compositionally biased region" description="Basic residues" evidence="1">
    <location>
        <begin position="264"/>
        <end position="275"/>
    </location>
</feature>
<accession>A0AAN6Y7R3</accession>
<reference evidence="2" key="1">
    <citation type="journal article" date="2023" name="Mol. Phylogenet. Evol.">
        <title>Genome-scale phylogeny and comparative genomics of the fungal order Sordariales.</title>
        <authorList>
            <person name="Hensen N."/>
            <person name="Bonometti L."/>
            <person name="Westerberg I."/>
            <person name="Brannstrom I.O."/>
            <person name="Guillou S."/>
            <person name="Cros-Aarteil S."/>
            <person name="Calhoun S."/>
            <person name="Haridas S."/>
            <person name="Kuo A."/>
            <person name="Mondo S."/>
            <person name="Pangilinan J."/>
            <person name="Riley R."/>
            <person name="LaButti K."/>
            <person name="Andreopoulos B."/>
            <person name="Lipzen A."/>
            <person name="Chen C."/>
            <person name="Yan M."/>
            <person name="Daum C."/>
            <person name="Ng V."/>
            <person name="Clum A."/>
            <person name="Steindorff A."/>
            <person name="Ohm R.A."/>
            <person name="Martin F."/>
            <person name="Silar P."/>
            <person name="Natvig D.O."/>
            <person name="Lalanne C."/>
            <person name="Gautier V."/>
            <person name="Ament-Velasquez S.L."/>
            <person name="Kruys A."/>
            <person name="Hutchinson M.I."/>
            <person name="Powell A.J."/>
            <person name="Barry K."/>
            <person name="Miller A.N."/>
            <person name="Grigoriev I.V."/>
            <person name="Debuchy R."/>
            <person name="Gladieux P."/>
            <person name="Hiltunen Thoren M."/>
            <person name="Johannesson H."/>
        </authorList>
    </citation>
    <scope>NUCLEOTIDE SEQUENCE</scope>
    <source>
        <strain evidence="2">PSN293</strain>
    </source>
</reference>
<dbReference type="AlphaFoldDB" id="A0AAN6Y7R3"/>
<comment type="caution">
    <text evidence="2">The sequence shown here is derived from an EMBL/GenBank/DDBJ whole genome shotgun (WGS) entry which is preliminary data.</text>
</comment>
<feature type="compositionally biased region" description="Polar residues" evidence="1">
    <location>
        <begin position="80"/>
        <end position="97"/>
    </location>
</feature>
<feature type="compositionally biased region" description="Basic and acidic residues" evidence="1">
    <location>
        <begin position="67"/>
        <end position="77"/>
    </location>
</feature>
<evidence type="ECO:0000313" key="2">
    <source>
        <dbReference type="EMBL" id="KAK4212896.1"/>
    </source>
</evidence>
<feature type="compositionally biased region" description="Low complexity" evidence="1">
    <location>
        <begin position="364"/>
        <end position="381"/>
    </location>
</feature>
<proteinExistence type="predicted"/>
<feature type="compositionally biased region" description="Low complexity" evidence="1">
    <location>
        <begin position="249"/>
        <end position="263"/>
    </location>
</feature>
<evidence type="ECO:0000313" key="3">
    <source>
        <dbReference type="Proteomes" id="UP001301769"/>
    </source>
</evidence>
<feature type="region of interest" description="Disordered" evidence="1">
    <location>
        <begin position="336"/>
        <end position="409"/>
    </location>
</feature>
<keyword evidence="3" id="KW-1185">Reference proteome</keyword>
<protein>
    <submittedName>
        <fullName evidence="2">Uncharacterized protein</fullName>
    </submittedName>
</protein>